<keyword evidence="3 5" id="KW-1133">Transmembrane helix</keyword>
<feature type="transmembrane region" description="Helical" evidence="5">
    <location>
        <begin position="21"/>
        <end position="43"/>
    </location>
</feature>
<evidence type="ECO:0000256" key="2">
    <source>
        <dbReference type="ARBA" id="ARBA00022692"/>
    </source>
</evidence>
<reference evidence="7" key="1">
    <citation type="submission" date="2021-06" db="EMBL/GenBank/DDBJ databases">
        <authorList>
            <person name="Lee C.-S."/>
            <person name="Jin L."/>
        </authorList>
    </citation>
    <scope>NUCLEOTIDE SEQUENCE</scope>
    <source>
        <strain evidence="7">Con5</strain>
        <plasmid evidence="7">p5</plasmid>
    </source>
</reference>
<evidence type="ECO:0000259" key="6">
    <source>
        <dbReference type="Pfam" id="PF01794"/>
    </source>
</evidence>
<name>A0A975PBS4_9RHOB</name>
<dbReference type="Pfam" id="PF01794">
    <property type="entry name" value="Ferric_reduct"/>
    <property type="match status" value="1"/>
</dbReference>
<dbReference type="AlphaFoldDB" id="A0A975PBS4"/>
<sequence length="251" mass="27870">MRVAEISGHAARPRRLAQRTLVRHAAVAFLATGLVLGFAAVHFDFSPMHRWNRAFGDASMVLVALSVGLGPLARFLRSIVRVLPFRRELGIYACLLVIVHAAVILIGWVQWDLMRLFGFEWHPELLTYVMLQHGFGLANAIGVAALLLTILLGVTSSDFAMRRLGVSGWKFLQMGVLPLWWLTVAHVAYFLFMHFLSFHRATPPPNTLQPWFLGLVAAVFALRGAAYVLTVRAKGKSRPEEMGGDRATIST</sequence>
<feature type="transmembrane region" description="Helical" evidence="5">
    <location>
        <begin position="175"/>
        <end position="196"/>
    </location>
</feature>
<feature type="transmembrane region" description="Helical" evidence="5">
    <location>
        <begin position="89"/>
        <end position="111"/>
    </location>
</feature>
<evidence type="ECO:0000256" key="5">
    <source>
        <dbReference type="SAM" id="Phobius"/>
    </source>
</evidence>
<proteinExistence type="predicted"/>
<dbReference type="RefSeq" id="WP_215507476.1">
    <property type="nucleotide sequence ID" value="NZ_CP076366.1"/>
</dbReference>
<evidence type="ECO:0000313" key="8">
    <source>
        <dbReference type="Proteomes" id="UP000679352"/>
    </source>
</evidence>
<evidence type="ECO:0000256" key="4">
    <source>
        <dbReference type="ARBA" id="ARBA00023136"/>
    </source>
</evidence>
<accession>A0A975PBS4</accession>
<gene>
    <name evidence="7" type="ORF">KM031_22145</name>
</gene>
<dbReference type="KEGG" id="gfu:KM031_22145"/>
<dbReference type="GO" id="GO:0016020">
    <property type="term" value="C:membrane"/>
    <property type="evidence" value="ECO:0007669"/>
    <property type="project" value="UniProtKB-SubCell"/>
</dbReference>
<protein>
    <submittedName>
        <fullName evidence="7">Ferric reductase-like transmembrane domain-containing protein</fullName>
    </submittedName>
</protein>
<feature type="domain" description="Ferric oxidoreductase" evidence="6">
    <location>
        <begin position="58"/>
        <end position="182"/>
    </location>
</feature>
<comment type="subcellular location">
    <subcellularLocation>
        <location evidence="1">Membrane</location>
        <topology evidence="1">Multi-pass membrane protein</topology>
    </subcellularLocation>
</comment>
<evidence type="ECO:0000313" key="7">
    <source>
        <dbReference type="EMBL" id="QWK93150.1"/>
    </source>
</evidence>
<organism evidence="7 8">
    <name type="scientific">Gemmobacter fulvus</name>
    <dbReference type="NCBI Taxonomy" id="2840474"/>
    <lineage>
        <taxon>Bacteria</taxon>
        <taxon>Pseudomonadati</taxon>
        <taxon>Pseudomonadota</taxon>
        <taxon>Alphaproteobacteria</taxon>
        <taxon>Rhodobacterales</taxon>
        <taxon>Paracoccaceae</taxon>
        <taxon>Gemmobacter</taxon>
    </lineage>
</organism>
<keyword evidence="2 5" id="KW-0812">Transmembrane</keyword>
<dbReference type="InterPro" id="IPR013130">
    <property type="entry name" value="Fe3_Rdtase_TM_dom"/>
</dbReference>
<evidence type="ECO:0000256" key="3">
    <source>
        <dbReference type="ARBA" id="ARBA00022989"/>
    </source>
</evidence>
<geneLocation type="plasmid" evidence="7 8">
    <name>p5</name>
</geneLocation>
<dbReference type="EMBL" id="CP076366">
    <property type="protein sequence ID" value="QWK93150.1"/>
    <property type="molecule type" value="Genomic_DNA"/>
</dbReference>
<feature type="transmembrane region" description="Helical" evidence="5">
    <location>
        <begin position="55"/>
        <end position="77"/>
    </location>
</feature>
<keyword evidence="4 5" id="KW-0472">Membrane</keyword>
<evidence type="ECO:0000256" key="1">
    <source>
        <dbReference type="ARBA" id="ARBA00004141"/>
    </source>
</evidence>
<feature type="transmembrane region" description="Helical" evidence="5">
    <location>
        <begin position="208"/>
        <end position="229"/>
    </location>
</feature>
<dbReference type="Proteomes" id="UP000679352">
    <property type="component" value="Plasmid p5"/>
</dbReference>
<feature type="transmembrane region" description="Helical" evidence="5">
    <location>
        <begin position="131"/>
        <end position="154"/>
    </location>
</feature>
<keyword evidence="7" id="KW-0614">Plasmid</keyword>
<keyword evidence="8" id="KW-1185">Reference proteome</keyword>